<dbReference type="SMART" id="SM00020">
    <property type="entry name" value="Tryp_SPc"/>
    <property type="match status" value="1"/>
</dbReference>
<dbReference type="OrthoDB" id="10051896at2759"/>
<dbReference type="InterPro" id="IPR001314">
    <property type="entry name" value="Peptidase_S1A"/>
</dbReference>
<reference evidence="8" key="1">
    <citation type="submission" date="2021-12" db="EMBL/GenBank/DDBJ databases">
        <authorList>
            <person name="Martin H S."/>
        </authorList>
    </citation>
    <scope>NUCLEOTIDE SEQUENCE</scope>
</reference>
<keyword evidence="3" id="KW-0645">Protease</keyword>
<proteinExistence type="inferred from homology"/>
<dbReference type="InterPro" id="IPR001254">
    <property type="entry name" value="Trypsin_dom"/>
</dbReference>
<evidence type="ECO:0000256" key="4">
    <source>
        <dbReference type="ARBA" id="ARBA00022801"/>
    </source>
</evidence>
<evidence type="ECO:0000256" key="1">
    <source>
        <dbReference type="ARBA" id="ARBA00004239"/>
    </source>
</evidence>
<dbReference type="GO" id="GO:0004252">
    <property type="term" value="F:serine-type endopeptidase activity"/>
    <property type="evidence" value="ECO:0007669"/>
    <property type="project" value="InterPro"/>
</dbReference>
<dbReference type="AlphaFoldDB" id="A0A8J9V0A3"/>
<evidence type="ECO:0000256" key="2">
    <source>
        <dbReference type="ARBA" id="ARBA00007664"/>
    </source>
</evidence>
<dbReference type="Proteomes" id="UP000838878">
    <property type="component" value="Chromosome 12"/>
</dbReference>
<organism evidence="8 9">
    <name type="scientific">Brenthis ino</name>
    <name type="common">lesser marbled fritillary</name>
    <dbReference type="NCBI Taxonomy" id="405034"/>
    <lineage>
        <taxon>Eukaryota</taxon>
        <taxon>Metazoa</taxon>
        <taxon>Ecdysozoa</taxon>
        <taxon>Arthropoda</taxon>
        <taxon>Hexapoda</taxon>
        <taxon>Insecta</taxon>
        <taxon>Pterygota</taxon>
        <taxon>Neoptera</taxon>
        <taxon>Endopterygota</taxon>
        <taxon>Lepidoptera</taxon>
        <taxon>Glossata</taxon>
        <taxon>Ditrysia</taxon>
        <taxon>Papilionoidea</taxon>
        <taxon>Nymphalidae</taxon>
        <taxon>Heliconiinae</taxon>
        <taxon>Argynnini</taxon>
        <taxon>Brenthis</taxon>
    </lineage>
</organism>
<dbReference type="InterPro" id="IPR033116">
    <property type="entry name" value="TRYPSIN_SER"/>
</dbReference>
<gene>
    <name evidence="8" type="ORF">BINO364_LOCUS4260</name>
</gene>
<dbReference type="InterPro" id="IPR043504">
    <property type="entry name" value="Peptidase_S1_PA_chymotrypsin"/>
</dbReference>
<evidence type="ECO:0000313" key="8">
    <source>
        <dbReference type="EMBL" id="CAH0717680.1"/>
    </source>
</evidence>
<dbReference type="SUPFAM" id="SSF50494">
    <property type="entry name" value="Trypsin-like serine proteases"/>
    <property type="match status" value="1"/>
</dbReference>
<dbReference type="PROSITE" id="PS00135">
    <property type="entry name" value="TRYPSIN_SER"/>
    <property type="match status" value="1"/>
</dbReference>
<evidence type="ECO:0000256" key="5">
    <source>
        <dbReference type="ARBA" id="ARBA00022825"/>
    </source>
</evidence>
<accession>A0A8J9V0A3</accession>
<feature type="non-terminal residue" evidence="8">
    <location>
        <position position="165"/>
    </location>
</feature>
<protein>
    <recommendedName>
        <fullName evidence="7">Peptidase S1 domain-containing protein</fullName>
    </recommendedName>
</protein>
<dbReference type="Pfam" id="PF00089">
    <property type="entry name" value="Trypsin"/>
    <property type="match status" value="1"/>
</dbReference>
<comment type="subcellular location">
    <subcellularLocation>
        <location evidence="1">Secreted</location>
        <location evidence="1">Extracellular space</location>
    </subcellularLocation>
</comment>
<dbReference type="GO" id="GO:0005576">
    <property type="term" value="C:extracellular region"/>
    <property type="evidence" value="ECO:0007669"/>
    <property type="project" value="UniProtKB-SubCell"/>
</dbReference>
<dbReference type="InterPro" id="IPR009003">
    <property type="entry name" value="Peptidase_S1_PA"/>
</dbReference>
<dbReference type="Gene3D" id="2.40.10.10">
    <property type="entry name" value="Trypsin-like serine proteases"/>
    <property type="match status" value="1"/>
</dbReference>
<evidence type="ECO:0000256" key="3">
    <source>
        <dbReference type="ARBA" id="ARBA00022670"/>
    </source>
</evidence>
<dbReference type="FunFam" id="2.40.10.10:FF:000036">
    <property type="entry name" value="Trypsin beta"/>
    <property type="match status" value="1"/>
</dbReference>
<keyword evidence="5" id="KW-0720">Serine protease</keyword>
<dbReference type="InterPro" id="IPR050430">
    <property type="entry name" value="Peptidase_S1"/>
</dbReference>
<comment type="similarity">
    <text evidence="2">Belongs to the peptidase S1 family.</text>
</comment>
<dbReference type="EMBL" id="OV170232">
    <property type="protein sequence ID" value="CAH0717680.1"/>
    <property type="molecule type" value="Genomic_DNA"/>
</dbReference>
<dbReference type="GO" id="GO:0006508">
    <property type="term" value="P:proteolysis"/>
    <property type="evidence" value="ECO:0007669"/>
    <property type="project" value="UniProtKB-KW"/>
</dbReference>
<keyword evidence="4" id="KW-0378">Hydrolase</keyword>
<dbReference type="PANTHER" id="PTHR24276">
    <property type="entry name" value="POLYSERASE-RELATED"/>
    <property type="match status" value="1"/>
</dbReference>
<name>A0A8J9V0A3_9NEOP</name>
<feature type="domain" description="Peptidase S1" evidence="7">
    <location>
        <begin position="1"/>
        <end position="155"/>
    </location>
</feature>
<dbReference type="PRINTS" id="PR00722">
    <property type="entry name" value="CHYMOTRYPSIN"/>
</dbReference>
<dbReference type="CDD" id="cd00190">
    <property type="entry name" value="Tryp_SPc"/>
    <property type="match status" value="1"/>
</dbReference>
<dbReference type="PANTHER" id="PTHR24276:SF91">
    <property type="entry name" value="AT26814P-RELATED"/>
    <property type="match status" value="1"/>
</dbReference>
<keyword evidence="6" id="KW-1015">Disulfide bond</keyword>
<evidence type="ECO:0000259" key="7">
    <source>
        <dbReference type="SMART" id="SM00020"/>
    </source>
</evidence>
<sequence>MIEGQRYDIKETIVHPEHKTIDVALIMLSRPLQFSDSVQPIQMAPRNLALNSGDMLMSMGFGKTEKLPISPVLLSVKLQYVTDKDCNEIFKKENHPHITEQMMCARGVKGEGSCKGDSGGPLVHNNILVGIVSFGYDCGTLPGVYTRVSAVRDFIDTTKDKLNNV</sequence>
<evidence type="ECO:0000256" key="6">
    <source>
        <dbReference type="ARBA" id="ARBA00023157"/>
    </source>
</evidence>
<keyword evidence="9" id="KW-1185">Reference proteome</keyword>
<evidence type="ECO:0000313" key="9">
    <source>
        <dbReference type="Proteomes" id="UP000838878"/>
    </source>
</evidence>